<feature type="active site" evidence="3 4">
    <location>
        <position position="290"/>
    </location>
</feature>
<evidence type="ECO:0000313" key="9">
    <source>
        <dbReference type="Proteomes" id="UP000028549"/>
    </source>
</evidence>
<evidence type="ECO:0000256" key="3">
    <source>
        <dbReference type="HAMAP-Rule" id="MF_00099"/>
    </source>
</evidence>
<accession>A0A084H3V7</accession>
<dbReference type="SMART" id="SM00448">
    <property type="entry name" value="REC"/>
    <property type="match status" value="1"/>
</dbReference>
<dbReference type="PROSITE" id="PS50122">
    <property type="entry name" value="CHEB"/>
    <property type="match status" value="1"/>
</dbReference>
<dbReference type="SUPFAM" id="SSF52738">
    <property type="entry name" value="Methylesterase CheB, C-terminal domain"/>
    <property type="match status" value="1"/>
</dbReference>
<organism evidence="8 9">
    <name type="scientific">Metabacillus indicus</name>
    <name type="common">Bacillus indicus</name>
    <dbReference type="NCBI Taxonomy" id="246786"/>
    <lineage>
        <taxon>Bacteria</taxon>
        <taxon>Bacillati</taxon>
        <taxon>Bacillota</taxon>
        <taxon>Bacilli</taxon>
        <taxon>Bacillales</taxon>
        <taxon>Bacillaceae</taxon>
        <taxon>Metabacillus</taxon>
    </lineage>
</organism>
<dbReference type="PANTHER" id="PTHR42872">
    <property type="entry name" value="PROTEIN-GLUTAMATE METHYLESTERASE/PROTEIN-GLUTAMINE GLUTAMINASE"/>
    <property type="match status" value="1"/>
</dbReference>
<evidence type="ECO:0000313" key="8">
    <source>
        <dbReference type="EMBL" id="KEZ54269.1"/>
    </source>
</evidence>
<dbReference type="HAMAP" id="MF_00099">
    <property type="entry name" value="CheB_chemtxs"/>
    <property type="match status" value="1"/>
</dbReference>
<dbReference type="OrthoDB" id="9793421at2"/>
<dbReference type="InterPro" id="IPR000673">
    <property type="entry name" value="Sig_transdc_resp-reg_Me-estase"/>
</dbReference>
<keyword evidence="3 4" id="KW-0145">Chemotaxis</keyword>
<dbReference type="GO" id="GO:0006935">
    <property type="term" value="P:chemotaxis"/>
    <property type="evidence" value="ECO:0007669"/>
    <property type="project" value="UniProtKB-UniRule"/>
</dbReference>
<dbReference type="InterPro" id="IPR035909">
    <property type="entry name" value="CheB_C"/>
</dbReference>
<dbReference type="InterPro" id="IPR001789">
    <property type="entry name" value="Sig_transdc_resp-reg_receiver"/>
</dbReference>
<keyword evidence="3 5" id="KW-0597">Phosphoprotein</keyword>
<dbReference type="Proteomes" id="UP000028549">
    <property type="component" value="Unassembled WGS sequence"/>
</dbReference>
<feature type="active site" evidence="3 4">
    <location>
        <position position="167"/>
    </location>
</feature>
<evidence type="ECO:0000256" key="2">
    <source>
        <dbReference type="ARBA" id="ARBA00048267"/>
    </source>
</evidence>
<dbReference type="Gene3D" id="3.40.50.180">
    <property type="entry name" value="Methylesterase CheB, C-terminal domain"/>
    <property type="match status" value="1"/>
</dbReference>
<dbReference type="InterPro" id="IPR011006">
    <property type="entry name" value="CheY-like_superfamily"/>
</dbReference>
<evidence type="ECO:0000256" key="4">
    <source>
        <dbReference type="PROSITE-ProRule" id="PRU00050"/>
    </source>
</evidence>
<comment type="catalytic activity">
    <reaction evidence="3">
        <text>L-glutaminyl-[protein] + H2O = L-glutamyl-[protein] + NH4(+)</text>
        <dbReference type="Rhea" id="RHEA:16441"/>
        <dbReference type="Rhea" id="RHEA-COMP:10207"/>
        <dbReference type="Rhea" id="RHEA-COMP:10208"/>
        <dbReference type="ChEBI" id="CHEBI:15377"/>
        <dbReference type="ChEBI" id="CHEBI:28938"/>
        <dbReference type="ChEBI" id="CHEBI:29973"/>
        <dbReference type="ChEBI" id="CHEBI:30011"/>
        <dbReference type="EC" id="3.5.1.44"/>
    </reaction>
</comment>
<comment type="subcellular location">
    <subcellularLocation>
        <location evidence="3">Cytoplasm</location>
    </subcellularLocation>
</comment>
<sequence>MNKTSVLVVDDSAFMRKLIAGFLNESGTCYAAGTARNGEDALEKVKALNPDVVTLDIEMPGMDGLQTLKRIMEGTPKPVIMFSGMTQRGADLTIQSLQMGAVDFIPKPSGAISLDLHKVKDDLIRKVEMAGQLKMKSITVNERNRPFNERKTSRLNSSMKVICIGTSTGGPRALQQVLPKLPADLNAPVFVVQHMPEGFTASLAARLDTLSRLTVKEAEDGELVKKATAYIAPGGTHMKVEESKSGLVIRLSKESLNTAHRPSVDVLFESLSLIKNVHKIAVIMTGMGSDGSEGLKKLKKSGSLHAISESEKTSVVFGMPKMAVETNAVDAVEHLEDIADAILKSVQS</sequence>
<keyword evidence="3" id="KW-0963">Cytoplasm</keyword>
<dbReference type="EC" id="3.1.1.61" evidence="3"/>
<dbReference type="PIRSF" id="PIRSF000876">
    <property type="entry name" value="RR_chemtxs_CheB"/>
    <property type="match status" value="1"/>
</dbReference>
<dbReference type="RefSeq" id="WP_029565612.1">
    <property type="nucleotide sequence ID" value="NZ_JNVC02000001.1"/>
</dbReference>
<dbReference type="GO" id="GO:0005737">
    <property type="term" value="C:cytoplasm"/>
    <property type="evidence" value="ECO:0007669"/>
    <property type="project" value="UniProtKB-SubCell"/>
</dbReference>
<dbReference type="EC" id="3.5.1.44" evidence="3"/>
<comment type="similarity">
    <text evidence="3">Belongs to the CheB family.</text>
</comment>
<dbReference type="STRING" id="246786.GS18_0204905"/>
<dbReference type="PANTHER" id="PTHR42872:SF3">
    <property type="entry name" value="PROTEIN-GLUTAMATE METHYLESTERASE_PROTEIN-GLUTAMINE GLUTAMINASE 1"/>
    <property type="match status" value="1"/>
</dbReference>
<comment type="caution">
    <text evidence="8">The sequence shown here is derived from an EMBL/GenBank/DDBJ whole genome shotgun (WGS) entry which is preliminary data.</text>
</comment>
<dbReference type="CDD" id="cd17541">
    <property type="entry name" value="REC_CheB-like"/>
    <property type="match status" value="1"/>
</dbReference>
<dbReference type="GO" id="GO:0050568">
    <property type="term" value="F:protein-glutamine glutaminase activity"/>
    <property type="evidence" value="ECO:0007669"/>
    <property type="project" value="UniProtKB-UniRule"/>
</dbReference>
<name>A0A084H3V7_METID</name>
<dbReference type="InterPro" id="IPR008248">
    <property type="entry name" value="CheB-like"/>
</dbReference>
<evidence type="ECO:0000259" key="6">
    <source>
        <dbReference type="PROSITE" id="PS50110"/>
    </source>
</evidence>
<evidence type="ECO:0000259" key="7">
    <source>
        <dbReference type="PROSITE" id="PS50122"/>
    </source>
</evidence>
<dbReference type="AlphaFoldDB" id="A0A084H3V7"/>
<feature type="domain" description="Response regulatory" evidence="6">
    <location>
        <begin position="5"/>
        <end position="122"/>
    </location>
</feature>
<keyword evidence="1 3" id="KW-0378">Hydrolase</keyword>
<evidence type="ECO:0000256" key="1">
    <source>
        <dbReference type="ARBA" id="ARBA00022801"/>
    </source>
</evidence>
<comment type="domain">
    <text evidence="3">Contains a C-terminal catalytic domain, and an N-terminal region which modulates catalytic activity.</text>
</comment>
<feature type="active site" evidence="3 4">
    <location>
        <position position="194"/>
    </location>
</feature>
<reference evidence="8 9" key="1">
    <citation type="journal article" date="2005" name="Int. J. Syst. Evol. Microbiol.">
        <title>Bacillus cibi sp. nov., isolated from jeotgal, a traditional Korean fermented seafood.</title>
        <authorList>
            <person name="Yoon J.H."/>
            <person name="Lee C.H."/>
            <person name="Oh T.K."/>
        </authorList>
    </citation>
    <scope>NUCLEOTIDE SEQUENCE [LARGE SCALE GENOMIC DNA]</scope>
    <source>
        <strain evidence="8 9">DSM 16189</strain>
    </source>
</reference>
<feature type="domain" description="CheB-type methylesterase" evidence="7">
    <location>
        <begin position="155"/>
        <end position="348"/>
    </location>
</feature>
<keyword evidence="9" id="KW-1185">Reference proteome</keyword>
<comment type="function">
    <text evidence="3">Involved in chemotaxis. Part of a chemotaxis signal transduction system that modulates chemotaxis in response to various stimuli. Catalyzes the demethylation of specific methylglutamate residues introduced into the chemoreceptors (methyl-accepting chemotaxis proteins or MCP) by CheR. Also mediates the irreversible deamidation of specific glutamine residues to glutamic acid.</text>
</comment>
<comment type="catalytic activity">
    <reaction evidence="2 3">
        <text>[protein]-L-glutamate 5-O-methyl ester + H2O = L-glutamyl-[protein] + methanol + H(+)</text>
        <dbReference type="Rhea" id="RHEA:23236"/>
        <dbReference type="Rhea" id="RHEA-COMP:10208"/>
        <dbReference type="Rhea" id="RHEA-COMP:10311"/>
        <dbReference type="ChEBI" id="CHEBI:15377"/>
        <dbReference type="ChEBI" id="CHEBI:15378"/>
        <dbReference type="ChEBI" id="CHEBI:17790"/>
        <dbReference type="ChEBI" id="CHEBI:29973"/>
        <dbReference type="ChEBI" id="CHEBI:82795"/>
        <dbReference type="EC" id="3.1.1.61"/>
    </reaction>
</comment>
<dbReference type="GO" id="GO:0000156">
    <property type="term" value="F:phosphorelay response regulator activity"/>
    <property type="evidence" value="ECO:0007669"/>
    <property type="project" value="InterPro"/>
</dbReference>
<evidence type="ECO:0000256" key="5">
    <source>
        <dbReference type="PROSITE-ProRule" id="PRU00169"/>
    </source>
</evidence>
<dbReference type="Gene3D" id="3.40.50.2300">
    <property type="match status" value="1"/>
</dbReference>
<dbReference type="CDD" id="cd16432">
    <property type="entry name" value="CheB_Rec"/>
    <property type="match status" value="1"/>
</dbReference>
<dbReference type="SUPFAM" id="SSF52172">
    <property type="entry name" value="CheY-like"/>
    <property type="match status" value="1"/>
</dbReference>
<dbReference type="GO" id="GO:0008984">
    <property type="term" value="F:protein-glutamate methylesterase activity"/>
    <property type="evidence" value="ECO:0007669"/>
    <property type="project" value="UniProtKB-UniRule"/>
</dbReference>
<protein>
    <recommendedName>
        <fullName evidence="3">Protein-glutamate methylesterase/protein-glutamine glutaminase</fullName>
        <ecNumber evidence="3">3.1.1.61</ecNumber>
        <ecNumber evidence="3">3.5.1.44</ecNumber>
    </recommendedName>
</protein>
<gene>
    <name evidence="3" type="primary">cheB</name>
    <name evidence="8" type="ORF">GS18_0204905</name>
</gene>
<dbReference type="Pfam" id="PF01339">
    <property type="entry name" value="CheB_methylest"/>
    <property type="match status" value="1"/>
</dbReference>
<dbReference type="EMBL" id="JNVC02000001">
    <property type="protein sequence ID" value="KEZ54269.1"/>
    <property type="molecule type" value="Genomic_DNA"/>
</dbReference>
<comment type="PTM">
    <text evidence="3">Phosphorylated by CheA. Phosphorylation of the N-terminal regulatory domain activates the methylesterase activity.</text>
</comment>
<dbReference type="Pfam" id="PF00072">
    <property type="entry name" value="Response_reg"/>
    <property type="match status" value="1"/>
</dbReference>
<dbReference type="PROSITE" id="PS50110">
    <property type="entry name" value="RESPONSE_REGULATORY"/>
    <property type="match status" value="1"/>
</dbReference>
<proteinExistence type="inferred from homology"/>
<dbReference type="NCBIfam" id="NF001965">
    <property type="entry name" value="PRK00742.1"/>
    <property type="match status" value="1"/>
</dbReference>
<feature type="modified residue" description="4-aspartylphosphate" evidence="3 5">
    <location>
        <position position="56"/>
    </location>
</feature>